<dbReference type="EMBL" id="ML145103">
    <property type="protein sequence ID" value="TBU60611.1"/>
    <property type="molecule type" value="Genomic_DNA"/>
</dbReference>
<evidence type="ECO:0000313" key="1">
    <source>
        <dbReference type="EMBL" id="TBU60611.1"/>
    </source>
</evidence>
<accession>A0A4Q9Q105</accession>
<dbReference type="AlphaFoldDB" id="A0A4Q9Q105"/>
<organism evidence="1 2">
    <name type="scientific">Dichomitus squalens</name>
    <dbReference type="NCBI Taxonomy" id="114155"/>
    <lineage>
        <taxon>Eukaryota</taxon>
        <taxon>Fungi</taxon>
        <taxon>Dikarya</taxon>
        <taxon>Basidiomycota</taxon>
        <taxon>Agaricomycotina</taxon>
        <taxon>Agaricomycetes</taxon>
        <taxon>Polyporales</taxon>
        <taxon>Polyporaceae</taxon>
        <taxon>Dichomitus</taxon>
    </lineage>
</organism>
<name>A0A4Q9Q105_9APHY</name>
<sequence length="64" mass="7192">MASSRLSHIHRSSSIKTVSIQIQHYSALLILFKQNSITDMVSAYMHISSVLRVPSQLCLMSNCK</sequence>
<reference evidence="1 2" key="1">
    <citation type="submission" date="2019-01" db="EMBL/GenBank/DDBJ databases">
        <title>Draft genome sequences of three monokaryotic isolates of the white-rot basidiomycete fungus Dichomitus squalens.</title>
        <authorList>
            <consortium name="DOE Joint Genome Institute"/>
            <person name="Lopez S.C."/>
            <person name="Andreopoulos B."/>
            <person name="Pangilinan J."/>
            <person name="Lipzen A."/>
            <person name="Riley R."/>
            <person name="Ahrendt S."/>
            <person name="Ng V."/>
            <person name="Barry K."/>
            <person name="Daum C."/>
            <person name="Grigoriev I.V."/>
            <person name="Hilden K.S."/>
            <person name="Makela M.R."/>
            <person name="de Vries R.P."/>
        </authorList>
    </citation>
    <scope>NUCLEOTIDE SEQUENCE [LARGE SCALE GENOMIC DNA]</scope>
    <source>
        <strain evidence="1 2">CBS 464.89</strain>
    </source>
</reference>
<gene>
    <name evidence="1" type="ORF">BD310DRAFT_307506</name>
</gene>
<keyword evidence="2" id="KW-1185">Reference proteome</keyword>
<dbReference type="Proteomes" id="UP000292082">
    <property type="component" value="Unassembled WGS sequence"/>
</dbReference>
<proteinExistence type="predicted"/>
<evidence type="ECO:0000313" key="2">
    <source>
        <dbReference type="Proteomes" id="UP000292082"/>
    </source>
</evidence>
<protein>
    <submittedName>
        <fullName evidence="1">Uncharacterized protein</fullName>
    </submittedName>
</protein>